<keyword evidence="3" id="KW-1185">Reference proteome</keyword>
<reference evidence="2" key="1">
    <citation type="journal article" date="2022" name="New Phytol.">
        <title>Evolutionary transition to the ectomycorrhizal habit in the genomes of a hyperdiverse lineage of mushroom-forming fungi.</title>
        <authorList>
            <person name="Looney B."/>
            <person name="Miyauchi S."/>
            <person name="Morin E."/>
            <person name="Drula E."/>
            <person name="Courty P.E."/>
            <person name="Kohler A."/>
            <person name="Kuo A."/>
            <person name="LaButti K."/>
            <person name="Pangilinan J."/>
            <person name="Lipzen A."/>
            <person name="Riley R."/>
            <person name="Andreopoulos W."/>
            <person name="He G."/>
            <person name="Johnson J."/>
            <person name="Nolan M."/>
            <person name="Tritt A."/>
            <person name="Barry K.W."/>
            <person name="Grigoriev I.V."/>
            <person name="Nagy L.G."/>
            <person name="Hibbett D."/>
            <person name="Henrissat B."/>
            <person name="Matheny P.B."/>
            <person name="Labbe J."/>
            <person name="Martin F.M."/>
        </authorList>
    </citation>
    <scope>NUCLEOTIDE SEQUENCE</scope>
    <source>
        <strain evidence="2">BPL690</strain>
    </source>
</reference>
<name>A0AAD4QKU1_9AGAM</name>
<dbReference type="EMBL" id="WTXG01000062">
    <property type="protein sequence ID" value="KAI0295117.1"/>
    <property type="molecule type" value="Genomic_DNA"/>
</dbReference>
<evidence type="ECO:0000313" key="2">
    <source>
        <dbReference type="EMBL" id="KAI0295117.1"/>
    </source>
</evidence>
<gene>
    <name evidence="2" type="ORF">B0F90DRAFT_1211762</name>
</gene>
<protein>
    <submittedName>
        <fullName evidence="2">Uncharacterized protein</fullName>
    </submittedName>
</protein>
<comment type="caution">
    <text evidence="2">The sequence shown here is derived from an EMBL/GenBank/DDBJ whole genome shotgun (WGS) entry which is preliminary data.</text>
</comment>
<feature type="region of interest" description="Disordered" evidence="1">
    <location>
        <begin position="152"/>
        <end position="197"/>
    </location>
</feature>
<accession>A0AAD4QKU1</accession>
<feature type="compositionally biased region" description="Low complexity" evidence="1">
    <location>
        <begin position="173"/>
        <end position="184"/>
    </location>
</feature>
<dbReference type="AlphaFoldDB" id="A0AAD4QKU1"/>
<dbReference type="Proteomes" id="UP001203297">
    <property type="component" value="Unassembled WGS sequence"/>
</dbReference>
<evidence type="ECO:0000313" key="3">
    <source>
        <dbReference type="Proteomes" id="UP001203297"/>
    </source>
</evidence>
<proteinExistence type="predicted"/>
<organism evidence="2 3">
    <name type="scientific">Multifurca ochricompacta</name>
    <dbReference type="NCBI Taxonomy" id="376703"/>
    <lineage>
        <taxon>Eukaryota</taxon>
        <taxon>Fungi</taxon>
        <taxon>Dikarya</taxon>
        <taxon>Basidiomycota</taxon>
        <taxon>Agaricomycotina</taxon>
        <taxon>Agaricomycetes</taxon>
        <taxon>Russulales</taxon>
        <taxon>Russulaceae</taxon>
        <taxon>Multifurca</taxon>
    </lineage>
</organism>
<sequence length="197" mass="21604">MPQPRFSLHPFFDDSGNNSLIIITNCFPISSPVLRYCSSRPLNSSWSHRVSLCLTSAMSGTILIHLTSMLFLCRLSESVRARKSPQRSLKWICKGWASMVSQCCFKSSQVPNPARGHRRHLGSLIVWLSQPAFVAKSSALYLSFNRLGSRSAHPSSAPHCRPLLRRPPPPAPSLSHPCGAASPLPALPPRSKTAPPT</sequence>
<evidence type="ECO:0000256" key="1">
    <source>
        <dbReference type="SAM" id="MobiDB-lite"/>
    </source>
</evidence>